<reference evidence="1" key="1">
    <citation type="submission" date="2021-06" db="EMBL/GenBank/DDBJ databases">
        <title>Parelaphostrongylus tenuis whole genome reference sequence.</title>
        <authorList>
            <person name="Garwood T.J."/>
            <person name="Larsen P.A."/>
            <person name="Fountain-Jones N.M."/>
            <person name="Garbe J.R."/>
            <person name="Macchietto M.G."/>
            <person name="Kania S.A."/>
            <person name="Gerhold R.W."/>
            <person name="Richards J.E."/>
            <person name="Wolf T.M."/>
        </authorList>
    </citation>
    <scope>NUCLEOTIDE SEQUENCE</scope>
    <source>
        <strain evidence="1">MNPRO001-30</strain>
        <tissue evidence="1">Meninges</tissue>
    </source>
</reference>
<proteinExistence type="predicted"/>
<organism evidence="1 2">
    <name type="scientific">Parelaphostrongylus tenuis</name>
    <name type="common">Meningeal worm</name>
    <dbReference type="NCBI Taxonomy" id="148309"/>
    <lineage>
        <taxon>Eukaryota</taxon>
        <taxon>Metazoa</taxon>
        <taxon>Ecdysozoa</taxon>
        <taxon>Nematoda</taxon>
        <taxon>Chromadorea</taxon>
        <taxon>Rhabditida</taxon>
        <taxon>Rhabditina</taxon>
        <taxon>Rhabditomorpha</taxon>
        <taxon>Strongyloidea</taxon>
        <taxon>Metastrongylidae</taxon>
        <taxon>Parelaphostrongylus</taxon>
    </lineage>
</organism>
<dbReference type="Proteomes" id="UP001196413">
    <property type="component" value="Unassembled WGS sequence"/>
</dbReference>
<sequence>MFAAGTKFTAALADKGSKFTNADGSALKKKTDEMAAVIEEPLVKIQVLITINCLSALLRDFIAVSHIPAPCMHKNQRIFHSFVE</sequence>
<dbReference type="AlphaFoldDB" id="A0AAD5NB22"/>
<evidence type="ECO:0000313" key="2">
    <source>
        <dbReference type="Proteomes" id="UP001196413"/>
    </source>
</evidence>
<dbReference type="EMBL" id="JAHQIW010004397">
    <property type="protein sequence ID" value="KAJ1362219.1"/>
    <property type="molecule type" value="Genomic_DNA"/>
</dbReference>
<gene>
    <name evidence="1" type="ORF">KIN20_021702</name>
</gene>
<comment type="caution">
    <text evidence="1">The sequence shown here is derived from an EMBL/GenBank/DDBJ whole genome shotgun (WGS) entry which is preliminary data.</text>
</comment>
<evidence type="ECO:0000313" key="1">
    <source>
        <dbReference type="EMBL" id="KAJ1362219.1"/>
    </source>
</evidence>
<keyword evidence="2" id="KW-1185">Reference proteome</keyword>
<name>A0AAD5NB22_PARTN</name>
<accession>A0AAD5NB22</accession>
<protein>
    <submittedName>
        <fullName evidence="1">Uncharacterized protein</fullName>
    </submittedName>
</protein>